<dbReference type="STRING" id="1423807.FD16_GL000403"/>
<evidence type="ECO:0000313" key="1">
    <source>
        <dbReference type="EMBL" id="KRM11864.1"/>
    </source>
</evidence>
<keyword evidence="2" id="KW-1185">Reference proteome</keyword>
<protein>
    <submittedName>
        <fullName evidence="1">Uncharacterized protein</fullName>
    </submittedName>
</protein>
<dbReference type="EMBL" id="AZGF01000013">
    <property type="protein sequence ID" value="KRM11864.1"/>
    <property type="molecule type" value="Genomic_DNA"/>
</dbReference>
<accession>A0A0R1W1X3</accession>
<comment type="caution">
    <text evidence="1">The sequence shown here is derived from an EMBL/GenBank/DDBJ whole genome shotgun (WGS) entry which is preliminary data.</text>
</comment>
<reference evidence="1 2" key="1">
    <citation type="journal article" date="2015" name="Genome Announc.">
        <title>Expanding the biotechnology potential of lactobacilli through comparative genomics of 213 strains and associated genera.</title>
        <authorList>
            <person name="Sun Z."/>
            <person name="Harris H.M."/>
            <person name="McCann A."/>
            <person name="Guo C."/>
            <person name="Argimon S."/>
            <person name="Zhang W."/>
            <person name="Yang X."/>
            <person name="Jeffery I.B."/>
            <person name="Cooney J.C."/>
            <person name="Kagawa T.F."/>
            <person name="Liu W."/>
            <person name="Song Y."/>
            <person name="Salvetti E."/>
            <person name="Wrobel A."/>
            <person name="Rasinkangas P."/>
            <person name="Parkhill J."/>
            <person name="Rea M.C."/>
            <person name="O'Sullivan O."/>
            <person name="Ritari J."/>
            <person name="Douillard F.P."/>
            <person name="Paul Ross R."/>
            <person name="Yang R."/>
            <person name="Briner A.E."/>
            <person name="Felis G.E."/>
            <person name="de Vos W.M."/>
            <person name="Barrangou R."/>
            <person name="Klaenhammer T.R."/>
            <person name="Caufield P.W."/>
            <person name="Cui Y."/>
            <person name="Zhang H."/>
            <person name="O'Toole P.W."/>
        </authorList>
    </citation>
    <scope>NUCLEOTIDE SEQUENCE [LARGE SCALE GENOMIC DNA]</scope>
    <source>
        <strain evidence="1 2">DSM 5007</strain>
    </source>
</reference>
<proteinExistence type="predicted"/>
<dbReference type="Proteomes" id="UP000051820">
    <property type="component" value="Unassembled WGS sequence"/>
</dbReference>
<name>A0A0R1W1X3_9LACO</name>
<dbReference type="PATRIC" id="fig|1423807.3.peg.409"/>
<gene>
    <name evidence="1" type="ORF">FD16_GL000403</name>
</gene>
<organism evidence="1 2">
    <name type="scientific">Paucilactobacillus suebicus DSM 5007 = KCTC 3549</name>
    <dbReference type="NCBI Taxonomy" id="1423807"/>
    <lineage>
        <taxon>Bacteria</taxon>
        <taxon>Bacillati</taxon>
        <taxon>Bacillota</taxon>
        <taxon>Bacilli</taxon>
        <taxon>Lactobacillales</taxon>
        <taxon>Lactobacillaceae</taxon>
        <taxon>Paucilactobacillus</taxon>
    </lineage>
</organism>
<dbReference type="AlphaFoldDB" id="A0A0R1W1X3"/>
<sequence>MDCSLSPEMKSTGETIGLGDSYEEAMHNALSDSYHLTAPIGEQTALVDEASAQDTSLMNLLNQINIDIQVIAANETPTINPSNVWLVINSETEQTTTTKLNYFALSNGIPFFSATETLKGILTSQSAEAHGLRPVCKSTMLINRGLGD</sequence>
<evidence type="ECO:0000313" key="2">
    <source>
        <dbReference type="Proteomes" id="UP000051820"/>
    </source>
</evidence>